<evidence type="ECO:0000256" key="1">
    <source>
        <dbReference type="SAM" id="MobiDB-lite"/>
    </source>
</evidence>
<comment type="caution">
    <text evidence="2">The sequence shown here is derived from an EMBL/GenBank/DDBJ whole genome shotgun (WGS) entry which is preliminary data.</text>
</comment>
<keyword evidence="3" id="KW-1185">Reference proteome</keyword>
<feature type="region of interest" description="Disordered" evidence="1">
    <location>
        <begin position="1"/>
        <end position="23"/>
    </location>
</feature>
<reference evidence="2 3" key="1">
    <citation type="submission" date="2021-04" db="EMBL/GenBank/DDBJ databases">
        <authorList>
            <person name="De Guttry C."/>
            <person name="Zahm M."/>
            <person name="Klopp C."/>
            <person name="Cabau C."/>
            <person name="Louis A."/>
            <person name="Berthelot C."/>
            <person name="Parey E."/>
            <person name="Roest Crollius H."/>
            <person name="Montfort J."/>
            <person name="Robinson-Rechavi M."/>
            <person name="Bucao C."/>
            <person name="Bouchez O."/>
            <person name="Gislard M."/>
            <person name="Lluch J."/>
            <person name="Milhes M."/>
            <person name="Lampietro C."/>
            <person name="Lopez Roques C."/>
            <person name="Donnadieu C."/>
            <person name="Braasch I."/>
            <person name="Desvignes T."/>
            <person name="Postlethwait J."/>
            <person name="Bobe J."/>
            <person name="Wedekind C."/>
            <person name="Guiguen Y."/>
        </authorList>
    </citation>
    <scope>NUCLEOTIDE SEQUENCE [LARGE SCALE GENOMIC DNA]</scope>
    <source>
        <strain evidence="2">Cs_M1</strain>
        <tissue evidence="2">Blood</tissue>
    </source>
</reference>
<evidence type="ECO:0000313" key="2">
    <source>
        <dbReference type="EMBL" id="KAK6301936.1"/>
    </source>
</evidence>
<organism evidence="2 3">
    <name type="scientific">Coregonus suidteri</name>
    <dbReference type="NCBI Taxonomy" id="861788"/>
    <lineage>
        <taxon>Eukaryota</taxon>
        <taxon>Metazoa</taxon>
        <taxon>Chordata</taxon>
        <taxon>Craniata</taxon>
        <taxon>Vertebrata</taxon>
        <taxon>Euteleostomi</taxon>
        <taxon>Actinopterygii</taxon>
        <taxon>Neopterygii</taxon>
        <taxon>Teleostei</taxon>
        <taxon>Protacanthopterygii</taxon>
        <taxon>Salmoniformes</taxon>
        <taxon>Salmonidae</taxon>
        <taxon>Coregoninae</taxon>
        <taxon>Coregonus</taxon>
    </lineage>
</organism>
<feature type="compositionally biased region" description="Basic and acidic residues" evidence="1">
    <location>
        <begin position="1"/>
        <end position="12"/>
    </location>
</feature>
<gene>
    <name evidence="2" type="ORF">J4Q44_G00279890</name>
</gene>
<accession>A0AAN8LJD4</accession>
<proteinExistence type="predicted"/>
<dbReference type="EMBL" id="JAGTTL010000026">
    <property type="protein sequence ID" value="KAK6301936.1"/>
    <property type="molecule type" value="Genomic_DNA"/>
</dbReference>
<dbReference type="AlphaFoldDB" id="A0AAN8LJD4"/>
<evidence type="ECO:0000313" key="3">
    <source>
        <dbReference type="Proteomes" id="UP001356427"/>
    </source>
</evidence>
<protein>
    <submittedName>
        <fullName evidence="2">Uncharacterized protein</fullName>
    </submittedName>
</protein>
<name>A0AAN8LJD4_9TELE</name>
<dbReference type="Proteomes" id="UP001356427">
    <property type="component" value="Unassembled WGS sequence"/>
</dbReference>
<sequence length="68" mass="7680">MYLEGRQTHIRQESVAPRGRQGIVSRVPSLPREAYTATCQLSGSVSIHRNEPGCNDLYFLISCEYSLH</sequence>